<dbReference type="EMBL" id="NEVQ01000008">
    <property type="protein sequence ID" value="OZI59275.1"/>
    <property type="molecule type" value="Genomic_DNA"/>
</dbReference>
<dbReference type="Gene3D" id="3.90.1720.10">
    <property type="entry name" value="endopeptidase domain like (from Nostoc punctiforme)"/>
    <property type="match status" value="1"/>
</dbReference>
<evidence type="ECO:0000256" key="1">
    <source>
        <dbReference type="SAM" id="SignalP"/>
    </source>
</evidence>
<reference evidence="2 3" key="1">
    <citation type="submission" date="2017-05" db="EMBL/GenBank/DDBJ databases">
        <title>Complete and WGS of Bordetella genogroups.</title>
        <authorList>
            <person name="Spilker T."/>
            <person name="LiPuma J."/>
        </authorList>
    </citation>
    <scope>NUCLEOTIDE SEQUENCE [LARGE SCALE GENOMIC DNA]</scope>
    <source>
        <strain evidence="2 3">AU9919</strain>
    </source>
</reference>
<accession>A0A261UCE8</accession>
<evidence type="ECO:0008006" key="4">
    <source>
        <dbReference type="Google" id="ProtNLM"/>
    </source>
</evidence>
<dbReference type="InterPro" id="IPR024453">
    <property type="entry name" value="Peptidase_C92"/>
</dbReference>
<keyword evidence="1" id="KW-0732">Signal</keyword>
<dbReference type="Pfam" id="PF05708">
    <property type="entry name" value="Peptidase_C92"/>
    <property type="match status" value="1"/>
</dbReference>
<dbReference type="Proteomes" id="UP000216885">
    <property type="component" value="Unassembled WGS sequence"/>
</dbReference>
<feature type="chain" id="PRO_5013283424" description="Permuted papain-like amidase enzyme, YaeF/YiiX, C92 family" evidence="1">
    <location>
        <begin position="26"/>
        <end position="202"/>
    </location>
</feature>
<dbReference type="AlphaFoldDB" id="A0A261UCE8"/>
<dbReference type="RefSeq" id="WP_094837476.1">
    <property type="nucleotide sequence ID" value="NZ_NEVQ01000008.1"/>
</dbReference>
<name>A0A261UCE8_9BORD</name>
<proteinExistence type="predicted"/>
<sequence length="202" mass="22023">MTQARARRLAALCLGGWLIWTQAYADEVVLPDAAQAGDLIFREGTESVSDAVMAVDGGPFSHVGMLIGQPGDWHVLHATPSEVPGRPDGVVSDTLAFFVDAKRAKRYAIYHVDADAAHRTRAIRDAQTMLGKPFRVADPTGTYCTVLVWNAWRQAGIDLDVPFTRLNLPLLNGEYLLPSSLLASKKLHPLTPHHKAKESSAM</sequence>
<protein>
    <recommendedName>
        <fullName evidence="4">Permuted papain-like amidase enzyme, YaeF/YiiX, C92 family</fullName>
    </recommendedName>
</protein>
<evidence type="ECO:0000313" key="2">
    <source>
        <dbReference type="EMBL" id="OZI59275.1"/>
    </source>
</evidence>
<dbReference type="SUPFAM" id="SSF54001">
    <property type="entry name" value="Cysteine proteinases"/>
    <property type="match status" value="1"/>
</dbReference>
<dbReference type="InterPro" id="IPR038765">
    <property type="entry name" value="Papain-like_cys_pep_sf"/>
</dbReference>
<feature type="signal peptide" evidence="1">
    <location>
        <begin position="1"/>
        <end position="25"/>
    </location>
</feature>
<evidence type="ECO:0000313" key="3">
    <source>
        <dbReference type="Proteomes" id="UP000216885"/>
    </source>
</evidence>
<gene>
    <name evidence="2" type="ORF">CAL20_06575</name>
</gene>
<comment type="caution">
    <text evidence="2">The sequence shown here is derived from an EMBL/GenBank/DDBJ whole genome shotgun (WGS) entry which is preliminary data.</text>
</comment>
<keyword evidence="3" id="KW-1185">Reference proteome</keyword>
<organism evidence="2 3">
    <name type="scientific">Bordetella genomosp. 4</name>
    <dbReference type="NCBI Taxonomy" id="463044"/>
    <lineage>
        <taxon>Bacteria</taxon>
        <taxon>Pseudomonadati</taxon>
        <taxon>Pseudomonadota</taxon>
        <taxon>Betaproteobacteria</taxon>
        <taxon>Burkholderiales</taxon>
        <taxon>Alcaligenaceae</taxon>
        <taxon>Bordetella</taxon>
    </lineage>
</organism>